<comment type="subcellular location">
    <subcellularLocation>
        <location evidence="1">Membrane</location>
        <topology evidence="1">Multi-pass membrane protein</topology>
    </subcellularLocation>
</comment>
<keyword evidence="4 5" id="KW-0472">Membrane</keyword>
<dbReference type="PANTHER" id="PTHR23291:SF127">
    <property type="entry name" value="PROTEIN LIFEGUARD 1-LIKE"/>
    <property type="match status" value="1"/>
</dbReference>
<comment type="similarity">
    <text evidence="5">Belongs to the BI1 family.</text>
</comment>
<dbReference type="OMA" id="RYAPMEI"/>
<feature type="transmembrane region" description="Helical" evidence="5">
    <location>
        <begin position="136"/>
        <end position="155"/>
    </location>
</feature>
<dbReference type="GO" id="GO:0005783">
    <property type="term" value="C:endoplasmic reticulum"/>
    <property type="evidence" value="ECO:0007669"/>
    <property type="project" value="TreeGrafter"/>
</dbReference>
<keyword evidence="2 5" id="KW-0812">Transmembrane</keyword>
<evidence type="ECO:0000256" key="3">
    <source>
        <dbReference type="ARBA" id="ARBA00022989"/>
    </source>
</evidence>
<dbReference type="InterPro" id="IPR006214">
    <property type="entry name" value="Bax_inhibitor_1-related"/>
</dbReference>
<evidence type="ECO:0000313" key="8">
    <source>
        <dbReference type="WBParaSite" id="HCON_00075970-00001"/>
    </source>
</evidence>
<sequence>SMAEEEKAEEKKVDKSQEDVEEGKRTPAGASNMRFDNASIRARFVRKVFTILTIMILVNCLMVAPVVVIESVRSLVSQYRWVILIAFLVFAVTSCTLMCCQSVARHFPCNFILLALFTLSAGVILMVICAELPPHTIVLALVTTCLTCTAIIIFASQTTCDITGCGFILFVACIAVMIFGICIGILSFFMDVHWLSIALSAVVCILFMIYLAYDIQMILGGRKHEISPEEYVFAALCLFIDIFEIFTSLLNLFNAAN</sequence>
<feature type="region of interest" description="Disordered" evidence="6">
    <location>
        <begin position="1"/>
        <end position="30"/>
    </location>
</feature>
<keyword evidence="3 5" id="KW-1133">Transmembrane helix</keyword>
<dbReference type="Pfam" id="PF01027">
    <property type="entry name" value="Bax1-I"/>
    <property type="match status" value="1"/>
</dbReference>
<feature type="transmembrane region" description="Helical" evidence="5">
    <location>
        <begin position="167"/>
        <end position="188"/>
    </location>
</feature>
<dbReference type="GO" id="GO:0005794">
    <property type="term" value="C:Golgi apparatus"/>
    <property type="evidence" value="ECO:0007669"/>
    <property type="project" value="TreeGrafter"/>
</dbReference>
<dbReference type="Proteomes" id="UP000025227">
    <property type="component" value="Unplaced"/>
</dbReference>
<evidence type="ECO:0000256" key="4">
    <source>
        <dbReference type="ARBA" id="ARBA00023136"/>
    </source>
</evidence>
<evidence type="ECO:0000256" key="6">
    <source>
        <dbReference type="SAM" id="MobiDB-lite"/>
    </source>
</evidence>
<protein>
    <submittedName>
        <fullName evidence="8">Protein lifeguard 1</fullName>
    </submittedName>
</protein>
<feature type="transmembrane region" description="Helical" evidence="5">
    <location>
        <begin position="48"/>
        <end position="69"/>
    </location>
</feature>
<dbReference type="GO" id="GO:2001234">
    <property type="term" value="P:negative regulation of apoptotic signaling pathway"/>
    <property type="evidence" value="ECO:0007669"/>
    <property type="project" value="TreeGrafter"/>
</dbReference>
<accession>A0A7I4YC07</accession>
<dbReference type="OrthoDB" id="7933078at2759"/>
<feature type="transmembrane region" description="Helical" evidence="5">
    <location>
        <begin position="81"/>
        <end position="99"/>
    </location>
</feature>
<feature type="transmembrane region" description="Helical" evidence="5">
    <location>
        <begin position="194"/>
        <end position="213"/>
    </location>
</feature>
<reference evidence="8" key="1">
    <citation type="submission" date="2020-12" db="UniProtKB">
        <authorList>
            <consortium name="WormBaseParasite"/>
        </authorList>
    </citation>
    <scope>IDENTIFICATION</scope>
    <source>
        <strain evidence="8">MHco3</strain>
    </source>
</reference>
<feature type="compositionally biased region" description="Basic and acidic residues" evidence="6">
    <location>
        <begin position="1"/>
        <end position="25"/>
    </location>
</feature>
<organism evidence="7 8">
    <name type="scientific">Haemonchus contortus</name>
    <name type="common">Barber pole worm</name>
    <dbReference type="NCBI Taxonomy" id="6289"/>
    <lineage>
        <taxon>Eukaryota</taxon>
        <taxon>Metazoa</taxon>
        <taxon>Ecdysozoa</taxon>
        <taxon>Nematoda</taxon>
        <taxon>Chromadorea</taxon>
        <taxon>Rhabditida</taxon>
        <taxon>Rhabditina</taxon>
        <taxon>Rhabditomorpha</taxon>
        <taxon>Strongyloidea</taxon>
        <taxon>Trichostrongylidae</taxon>
        <taxon>Haemonchus</taxon>
    </lineage>
</organism>
<proteinExistence type="inferred from homology"/>
<evidence type="ECO:0000313" key="7">
    <source>
        <dbReference type="Proteomes" id="UP000025227"/>
    </source>
</evidence>
<dbReference type="PANTHER" id="PTHR23291">
    <property type="entry name" value="BAX INHIBITOR-RELATED"/>
    <property type="match status" value="1"/>
</dbReference>
<evidence type="ECO:0000256" key="1">
    <source>
        <dbReference type="ARBA" id="ARBA00004141"/>
    </source>
</evidence>
<dbReference type="AlphaFoldDB" id="A0A7I4YC07"/>
<evidence type="ECO:0000256" key="5">
    <source>
        <dbReference type="RuleBase" id="RU004379"/>
    </source>
</evidence>
<evidence type="ECO:0000256" key="2">
    <source>
        <dbReference type="ARBA" id="ARBA00022692"/>
    </source>
</evidence>
<dbReference type="GO" id="GO:0016020">
    <property type="term" value="C:membrane"/>
    <property type="evidence" value="ECO:0007669"/>
    <property type="project" value="UniProtKB-SubCell"/>
</dbReference>
<name>A0A7I4YC07_HAECO</name>
<feature type="transmembrane region" description="Helical" evidence="5">
    <location>
        <begin position="233"/>
        <end position="253"/>
    </location>
</feature>
<dbReference type="WBParaSite" id="HCON_00075970-00001">
    <property type="protein sequence ID" value="HCON_00075970-00001"/>
    <property type="gene ID" value="HCON_00075970"/>
</dbReference>
<keyword evidence="7" id="KW-1185">Reference proteome</keyword>
<feature type="transmembrane region" description="Helical" evidence="5">
    <location>
        <begin position="111"/>
        <end position="130"/>
    </location>
</feature>